<keyword evidence="5" id="KW-1185">Reference proteome</keyword>
<dbReference type="Proteomes" id="UP000598360">
    <property type="component" value="Unassembled WGS sequence"/>
</dbReference>
<feature type="region of interest" description="Disordered" evidence="1">
    <location>
        <begin position="1"/>
        <end position="22"/>
    </location>
</feature>
<feature type="domain" description="YrhK" evidence="3">
    <location>
        <begin position="36"/>
        <end position="91"/>
    </location>
</feature>
<organism evidence="4 5">
    <name type="scientific">Saccharopolyspora montiporae</name>
    <dbReference type="NCBI Taxonomy" id="2781240"/>
    <lineage>
        <taxon>Bacteria</taxon>
        <taxon>Bacillati</taxon>
        <taxon>Actinomycetota</taxon>
        <taxon>Actinomycetes</taxon>
        <taxon>Pseudonocardiales</taxon>
        <taxon>Pseudonocardiaceae</taxon>
        <taxon>Saccharopolyspora</taxon>
    </lineage>
</organism>
<feature type="transmembrane region" description="Helical" evidence="2">
    <location>
        <begin position="40"/>
        <end position="61"/>
    </location>
</feature>
<feature type="transmembrane region" description="Helical" evidence="2">
    <location>
        <begin position="67"/>
        <end position="86"/>
    </location>
</feature>
<evidence type="ECO:0000256" key="2">
    <source>
        <dbReference type="SAM" id="Phobius"/>
    </source>
</evidence>
<comment type="caution">
    <text evidence="4">The sequence shown here is derived from an EMBL/GenBank/DDBJ whole genome shotgun (WGS) entry which is preliminary data.</text>
</comment>
<evidence type="ECO:0000259" key="3">
    <source>
        <dbReference type="Pfam" id="PF14145"/>
    </source>
</evidence>
<dbReference type="Pfam" id="PF14145">
    <property type="entry name" value="YrhK"/>
    <property type="match status" value="1"/>
</dbReference>
<evidence type="ECO:0000313" key="5">
    <source>
        <dbReference type="Proteomes" id="UP000598360"/>
    </source>
</evidence>
<name>A0A929B483_9PSEU</name>
<keyword evidence="2" id="KW-0472">Membrane</keyword>
<dbReference type="EMBL" id="JADEYC010000001">
    <property type="protein sequence ID" value="MBE9372869.1"/>
    <property type="molecule type" value="Genomic_DNA"/>
</dbReference>
<keyword evidence="2" id="KW-0812">Transmembrane</keyword>
<keyword evidence="2" id="KW-1133">Transmembrane helix</keyword>
<protein>
    <submittedName>
        <fullName evidence="4">YrhK family protein</fullName>
    </submittedName>
</protein>
<gene>
    <name evidence="4" type="ORF">IQ251_00245</name>
</gene>
<accession>A0A929B483</accession>
<proteinExistence type="predicted"/>
<sequence length="111" mass="12484">MGAKSRKSGSHSGGGADSDSNTAVLHIGHHELLIRQRYEVISIANDLLIGTWFVIGSFFFFSEALTYAGTWLFVLGSIEMLIRPLIRLTRRLHLRSFRTRGQQPTEAAYDF</sequence>
<evidence type="ECO:0000313" key="4">
    <source>
        <dbReference type="EMBL" id="MBE9372869.1"/>
    </source>
</evidence>
<dbReference type="InterPro" id="IPR025424">
    <property type="entry name" value="YrhK_domain"/>
</dbReference>
<reference evidence="4" key="1">
    <citation type="submission" date="2020-10" db="EMBL/GenBank/DDBJ databases">
        <title>Diversity and distribution of actinomycetes associated with coral in the coast of Hainan.</title>
        <authorList>
            <person name="Li F."/>
        </authorList>
    </citation>
    <scope>NUCLEOTIDE SEQUENCE</scope>
    <source>
        <strain evidence="4">HNM0983</strain>
    </source>
</reference>
<dbReference type="AlphaFoldDB" id="A0A929B483"/>
<evidence type="ECO:0000256" key="1">
    <source>
        <dbReference type="SAM" id="MobiDB-lite"/>
    </source>
</evidence>